<protein>
    <submittedName>
        <fullName evidence="1">Uncharacterized protein</fullName>
    </submittedName>
</protein>
<evidence type="ECO:0000313" key="1">
    <source>
        <dbReference type="EnsemblPlants" id="EMT13330"/>
    </source>
</evidence>
<dbReference type="AlphaFoldDB" id="R7W6B8"/>
<name>R7W6B8_AEGTA</name>
<sequence>MDLYLNPNPADDTTLEFNQTELDRVYEDVRHYIVGVPMDPVAAGFILGSTRVHDVIALHSSVVTALPDEVRYANGVVAGVDKVGQINGDVTILYAKRMGSPLPPIGFADLSPNENECEKVVTLFPYKAGTAIFKGHIVLKDSTSMTSGVDAVVLQASVGTFAFSCPYAAAYSTKNMYELLETQALTVGAAVFNLQGRVVGVLSACGMTYDVKLANKTGYLSDLFLRLQNNQVDVNWLKFLLGSYLKISSAKSSWVSNSEASYVELDPCDI</sequence>
<reference evidence="1" key="1">
    <citation type="submission" date="2015-06" db="UniProtKB">
        <authorList>
            <consortium name="EnsemblPlants"/>
        </authorList>
    </citation>
    <scope>IDENTIFICATION</scope>
</reference>
<proteinExistence type="predicted"/>
<dbReference type="EnsemblPlants" id="EMT13330">
    <property type="protein sequence ID" value="EMT13330"/>
    <property type="gene ID" value="F775_08448"/>
</dbReference>
<organism evidence="1">
    <name type="scientific">Aegilops tauschii</name>
    <name type="common">Tausch's goatgrass</name>
    <name type="synonym">Aegilops squarrosa</name>
    <dbReference type="NCBI Taxonomy" id="37682"/>
    <lineage>
        <taxon>Eukaryota</taxon>
        <taxon>Viridiplantae</taxon>
        <taxon>Streptophyta</taxon>
        <taxon>Embryophyta</taxon>
        <taxon>Tracheophyta</taxon>
        <taxon>Spermatophyta</taxon>
        <taxon>Magnoliopsida</taxon>
        <taxon>Liliopsida</taxon>
        <taxon>Poales</taxon>
        <taxon>Poaceae</taxon>
        <taxon>BOP clade</taxon>
        <taxon>Pooideae</taxon>
        <taxon>Triticodae</taxon>
        <taxon>Triticeae</taxon>
        <taxon>Triticinae</taxon>
        <taxon>Aegilops</taxon>
    </lineage>
</organism>
<accession>R7W6B8</accession>